<dbReference type="GO" id="GO:0005524">
    <property type="term" value="F:ATP binding"/>
    <property type="evidence" value="ECO:0007669"/>
    <property type="project" value="InterPro"/>
</dbReference>
<sequence>MNQNGWLDIQIRRDLNCQKYLNLQPPYLLQDNSDDKEKQFERLRHQFAIDMKKREDLGLQDEPVYWKEIIGKKRLKDILKDDLLHNRKRKMHFFGPPGNGKKMMARALATEGGLLFLALSPEMIESDNPARNIRIAFEQANKLASSVLFIDRIDDLIGDGTSDRAKMIMNEIETQMNKVDTTMIVTSSLSDPLPEQFMQNFNVHAQFALPSMTEIDKMAQNTESFSYSDLIKTTETLYDVEKSEITVVNF</sequence>
<dbReference type="AlphaFoldDB" id="A0A5J4U276"/>
<evidence type="ECO:0000259" key="2">
    <source>
        <dbReference type="SMART" id="SM00382"/>
    </source>
</evidence>
<organism evidence="3 4">
    <name type="scientific">Streblomastix strix</name>
    <dbReference type="NCBI Taxonomy" id="222440"/>
    <lineage>
        <taxon>Eukaryota</taxon>
        <taxon>Metamonada</taxon>
        <taxon>Preaxostyla</taxon>
        <taxon>Oxymonadida</taxon>
        <taxon>Streblomastigidae</taxon>
        <taxon>Streblomastix</taxon>
    </lineage>
</organism>
<dbReference type="Pfam" id="PF00004">
    <property type="entry name" value="AAA"/>
    <property type="match status" value="1"/>
</dbReference>
<reference evidence="3 4" key="1">
    <citation type="submission" date="2019-03" db="EMBL/GenBank/DDBJ databases">
        <title>Single cell metagenomics reveals metabolic interactions within the superorganism composed of flagellate Streblomastix strix and complex community of Bacteroidetes bacteria on its surface.</title>
        <authorList>
            <person name="Treitli S.C."/>
            <person name="Kolisko M."/>
            <person name="Husnik F."/>
            <person name="Keeling P."/>
            <person name="Hampl V."/>
        </authorList>
    </citation>
    <scope>NUCLEOTIDE SEQUENCE [LARGE SCALE GENOMIC DNA]</scope>
    <source>
        <strain evidence="3">ST1C</strain>
    </source>
</reference>
<dbReference type="Proteomes" id="UP000324800">
    <property type="component" value="Unassembled WGS sequence"/>
</dbReference>
<feature type="domain" description="AAA+ ATPase" evidence="2">
    <location>
        <begin position="87"/>
        <end position="211"/>
    </location>
</feature>
<dbReference type="GO" id="GO:0016887">
    <property type="term" value="F:ATP hydrolysis activity"/>
    <property type="evidence" value="ECO:0007669"/>
    <property type="project" value="InterPro"/>
</dbReference>
<dbReference type="SUPFAM" id="SSF52540">
    <property type="entry name" value="P-loop containing nucleoside triphosphate hydrolases"/>
    <property type="match status" value="1"/>
</dbReference>
<dbReference type="Gene3D" id="3.40.50.300">
    <property type="entry name" value="P-loop containing nucleotide triphosphate hydrolases"/>
    <property type="match status" value="1"/>
</dbReference>
<comment type="caution">
    <text evidence="3">The sequence shown here is derived from an EMBL/GenBank/DDBJ whole genome shotgun (WGS) entry which is preliminary data.</text>
</comment>
<dbReference type="InterPro" id="IPR003959">
    <property type="entry name" value="ATPase_AAA_core"/>
</dbReference>
<comment type="similarity">
    <text evidence="1">Belongs to the AAA ATPase family.</text>
</comment>
<dbReference type="PANTHER" id="PTHR23074">
    <property type="entry name" value="AAA DOMAIN-CONTAINING"/>
    <property type="match status" value="1"/>
</dbReference>
<dbReference type="OrthoDB" id="2115716at2759"/>
<dbReference type="EMBL" id="SNRW01022049">
    <property type="protein sequence ID" value="KAA6364112.1"/>
    <property type="molecule type" value="Genomic_DNA"/>
</dbReference>
<dbReference type="InterPro" id="IPR050304">
    <property type="entry name" value="MT-severing_AAA_ATPase"/>
</dbReference>
<evidence type="ECO:0000313" key="4">
    <source>
        <dbReference type="Proteomes" id="UP000324800"/>
    </source>
</evidence>
<dbReference type="InterPro" id="IPR003593">
    <property type="entry name" value="AAA+_ATPase"/>
</dbReference>
<evidence type="ECO:0000313" key="3">
    <source>
        <dbReference type="EMBL" id="KAA6364112.1"/>
    </source>
</evidence>
<gene>
    <name evidence="3" type="ORF">EZS28_040360</name>
</gene>
<dbReference type="PANTHER" id="PTHR23074:SF17">
    <property type="entry name" value="FIDGETIN-LIKE PROTEIN 1"/>
    <property type="match status" value="1"/>
</dbReference>
<accession>A0A5J4U276</accession>
<evidence type="ECO:0000256" key="1">
    <source>
        <dbReference type="ARBA" id="ARBA00006914"/>
    </source>
</evidence>
<protein>
    <recommendedName>
        <fullName evidence="2">AAA+ ATPase domain-containing protein</fullName>
    </recommendedName>
</protein>
<proteinExistence type="inferred from homology"/>
<dbReference type="SMART" id="SM00382">
    <property type="entry name" value="AAA"/>
    <property type="match status" value="1"/>
</dbReference>
<name>A0A5J4U276_9EUKA</name>
<dbReference type="InterPro" id="IPR027417">
    <property type="entry name" value="P-loop_NTPase"/>
</dbReference>